<comment type="caution">
    <text evidence="1">The sequence shown here is derived from an EMBL/GenBank/DDBJ whole genome shotgun (WGS) entry which is preliminary data.</text>
</comment>
<keyword evidence="2" id="KW-1185">Reference proteome</keyword>
<dbReference type="RefSeq" id="WP_160202464.1">
    <property type="nucleotide sequence ID" value="NZ_QXWK01000020.1"/>
</dbReference>
<dbReference type="Proteomes" id="UP000446866">
    <property type="component" value="Unassembled WGS sequence"/>
</dbReference>
<evidence type="ECO:0000313" key="1">
    <source>
        <dbReference type="EMBL" id="NBH62180.1"/>
    </source>
</evidence>
<name>A0A845QJ79_9FIRM</name>
<dbReference type="AlphaFoldDB" id="A0A845QJ79"/>
<dbReference type="EMBL" id="QXWK01000020">
    <property type="protein sequence ID" value="NBH62180.1"/>
    <property type="molecule type" value="Genomic_DNA"/>
</dbReference>
<dbReference type="SUPFAM" id="SSF160719">
    <property type="entry name" value="gpW/gp25-like"/>
    <property type="match status" value="1"/>
</dbReference>
<organism evidence="1 2">
    <name type="scientific">Anaerotruncus colihominis</name>
    <dbReference type="NCBI Taxonomy" id="169435"/>
    <lineage>
        <taxon>Bacteria</taxon>
        <taxon>Bacillati</taxon>
        <taxon>Bacillota</taxon>
        <taxon>Clostridia</taxon>
        <taxon>Eubacteriales</taxon>
        <taxon>Oscillospiraceae</taxon>
        <taxon>Anaerotruncus</taxon>
    </lineage>
</organism>
<proteinExistence type="predicted"/>
<sequence length="140" mass="16070">MIPNPDAYELDEEQENDFEEGVIPDKTYQLDFENLRIAGLVDEMTARKQAIKKIIMTEAEEYLIYDENYGCALVDLIGEQPPLVQSEVRDSIREGILADDRFESVTFTEEKLQRGKLYLSLTVTCVDGEEIEVEEVEIDV</sequence>
<gene>
    <name evidence="1" type="ORF">D0435_11000</name>
</gene>
<dbReference type="Pfam" id="PF10934">
    <property type="entry name" value="Sheath_initiator"/>
    <property type="match status" value="1"/>
</dbReference>
<accession>A0A845QJ79</accession>
<dbReference type="Gene3D" id="3.10.450.40">
    <property type="match status" value="1"/>
</dbReference>
<evidence type="ECO:0000313" key="2">
    <source>
        <dbReference type="Proteomes" id="UP000446866"/>
    </source>
</evidence>
<protein>
    <submittedName>
        <fullName evidence="1">DUF2634 domain-containing protein</fullName>
    </submittedName>
</protein>
<reference evidence="1 2" key="1">
    <citation type="submission" date="2018-08" db="EMBL/GenBank/DDBJ databases">
        <title>Murine metabolic-syndrome-specific gut microbial biobank.</title>
        <authorList>
            <person name="Liu C."/>
        </authorList>
    </citation>
    <scope>NUCLEOTIDE SEQUENCE [LARGE SCALE GENOMIC DNA]</scope>
    <source>
        <strain evidence="1 2">28</strain>
    </source>
</reference>
<dbReference type="InterPro" id="IPR020288">
    <property type="entry name" value="Sheath_initiator"/>
</dbReference>